<evidence type="ECO:0000313" key="3">
    <source>
        <dbReference type="Proteomes" id="UP000541444"/>
    </source>
</evidence>
<dbReference type="AlphaFoldDB" id="A0A7J7MIF9"/>
<reference evidence="2 3" key="1">
    <citation type="journal article" date="2020" name="IScience">
        <title>Genome Sequencing of the Endangered Kingdonia uniflora (Circaeasteraceae, Ranunculales) Reveals Potential Mechanisms of Evolutionary Specialization.</title>
        <authorList>
            <person name="Sun Y."/>
            <person name="Deng T."/>
            <person name="Zhang A."/>
            <person name="Moore M.J."/>
            <person name="Landis J.B."/>
            <person name="Lin N."/>
            <person name="Zhang H."/>
            <person name="Zhang X."/>
            <person name="Huang J."/>
            <person name="Zhang X."/>
            <person name="Sun H."/>
            <person name="Wang H."/>
        </authorList>
    </citation>
    <scope>NUCLEOTIDE SEQUENCE [LARGE SCALE GENOMIC DNA]</scope>
    <source>
        <strain evidence="2">TB1705</strain>
        <tissue evidence="2">Leaf</tissue>
    </source>
</reference>
<dbReference type="OrthoDB" id="1700314at2759"/>
<name>A0A7J7MIF9_9MAGN</name>
<keyword evidence="1" id="KW-0472">Membrane</keyword>
<sequence>MVFGAEIVIVVAGLCAVFLRPLLMRYMVEMGEAMRSQPQVSALTIIHLLDLVNIRLHGTFMA</sequence>
<keyword evidence="1" id="KW-0812">Transmembrane</keyword>
<gene>
    <name evidence="2" type="ORF">GIB67_028410</name>
</gene>
<evidence type="ECO:0000256" key="1">
    <source>
        <dbReference type="SAM" id="Phobius"/>
    </source>
</evidence>
<feature type="transmembrane region" description="Helical" evidence="1">
    <location>
        <begin position="6"/>
        <end position="28"/>
    </location>
</feature>
<organism evidence="2 3">
    <name type="scientific">Kingdonia uniflora</name>
    <dbReference type="NCBI Taxonomy" id="39325"/>
    <lineage>
        <taxon>Eukaryota</taxon>
        <taxon>Viridiplantae</taxon>
        <taxon>Streptophyta</taxon>
        <taxon>Embryophyta</taxon>
        <taxon>Tracheophyta</taxon>
        <taxon>Spermatophyta</taxon>
        <taxon>Magnoliopsida</taxon>
        <taxon>Ranunculales</taxon>
        <taxon>Circaeasteraceae</taxon>
        <taxon>Kingdonia</taxon>
    </lineage>
</organism>
<feature type="non-terminal residue" evidence="2">
    <location>
        <position position="62"/>
    </location>
</feature>
<keyword evidence="1" id="KW-1133">Transmembrane helix</keyword>
<proteinExistence type="predicted"/>
<dbReference type="EMBL" id="JACGCM010001497">
    <property type="protein sequence ID" value="KAF6154518.1"/>
    <property type="molecule type" value="Genomic_DNA"/>
</dbReference>
<evidence type="ECO:0000313" key="2">
    <source>
        <dbReference type="EMBL" id="KAF6154518.1"/>
    </source>
</evidence>
<comment type="caution">
    <text evidence="2">The sequence shown here is derived from an EMBL/GenBank/DDBJ whole genome shotgun (WGS) entry which is preliminary data.</text>
</comment>
<protein>
    <submittedName>
        <fullName evidence="2">Uncharacterized protein</fullName>
    </submittedName>
</protein>
<dbReference type="Proteomes" id="UP000541444">
    <property type="component" value="Unassembled WGS sequence"/>
</dbReference>
<accession>A0A7J7MIF9</accession>
<keyword evidence="3" id="KW-1185">Reference proteome</keyword>